<proteinExistence type="predicted"/>
<dbReference type="AlphaFoldDB" id="A0A9D6LQP6"/>
<accession>A0A9D6LQP6</accession>
<feature type="non-terminal residue" evidence="1">
    <location>
        <position position="47"/>
    </location>
</feature>
<reference evidence="1" key="1">
    <citation type="submission" date="2020-07" db="EMBL/GenBank/DDBJ databases">
        <title>Huge and variable diversity of episymbiotic CPR bacteria and DPANN archaea in groundwater ecosystems.</title>
        <authorList>
            <person name="He C.Y."/>
            <person name="Keren R."/>
            <person name="Whittaker M."/>
            <person name="Farag I.F."/>
            <person name="Doudna J."/>
            <person name="Cate J.H.D."/>
            <person name="Banfield J.F."/>
        </authorList>
    </citation>
    <scope>NUCLEOTIDE SEQUENCE</scope>
    <source>
        <strain evidence="1">NC_groundwater_972_Pr1_S-0.2um_49_27</strain>
    </source>
</reference>
<dbReference type="Proteomes" id="UP000808388">
    <property type="component" value="Unassembled WGS sequence"/>
</dbReference>
<sequence length="47" mass="5206">MSRFTQEELAVLKQYVTHPESNVFAVKGLTGIVGPAYARYSRAQGSF</sequence>
<name>A0A9D6LQP6_9BACT</name>
<comment type="caution">
    <text evidence="1">The sequence shown here is derived from an EMBL/GenBank/DDBJ whole genome shotgun (WGS) entry which is preliminary data.</text>
</comment>
<protein>
    <submittedName>
        <fullName evidence="1">Uncharacterized protein</fullName>
    </submittedName>
</protein>
<evidence type="ECO:0000313" key="1">
    <source>
        <dbReference type="EMBL" id="MBI3627958.1"/>
    </source>
</evidence>
<organism evidence="1 2">
    <name type="scientific">Candidatus Sungiibacteriota bacterium</name>
    <dbReference type="NCBI Taxonomy" id="2750080"/>
    <lineage>
        <taxon>Bacteria</taxon>
        <taxon>Candidatus Sungiibacteriota</taxon>
    </lineage>
</organism>
<gene>
    <name evidence="1" type="ORF">HY220_04435</name>
</gene>
<evidence type="ECO:0000313" key="2">
    <source>
        <dbReference type="Proteomes" id="UP000808388"/>
    </source>
</evidence>
<dbReference type="EMBL" id="JACQCQ010000014">
    <property type="protein sequence ID" value="MBI3627958.1"/>
    <property type="molecule type" value="Genomic_DNA"/>
</dbReference>